<dbReference type="EMBL" id="JABBWD010000007">
    <property type="protein sequence ID" value="KAG1780882.1"/>
    <property type="molecule type" value="Genomic_DNA"/>
</dbReference>
<proteinExistence type="predicted"/>
<protein>
    <recommendedName>
        <fullName evidence="1">DUF6570 domain-containing protein</fullName>
    </recommendedName>
</protein>
<evidence type="ECO:0000313" key="2">
    <source>
        <dbReference type="EMBL" id="KAG1780882.1"/>
    </source>
</evidence>
<accession>A0A9P7A360</accession>
<feature type="domain" description="DUF6570" evidence="1">
    <location>
        <begin position="44"/>
        <end position="171"/>
    </location>
</feature>
<dbReference type="InterPro" id="IPR046700">
    <property type="entry name" value="DUF6570"/>
</dbReference>
<dbReference type="Proteomes" id="UP000714275">
    <property type="component" value="Unassembled WGS sequence"/>
</dbReference>
<evidence type="ECO:0000313" key="3">
    <source>
        <dbReference type="Proteomes" id="UP000714275"/>
    </source>
</evidence>
<dbReference type="AlphaFoldDB" id="A0A9P7A360"/>
<organism evidence="2 3">
    <name type="scientific">Suillus placidus</name>
    <dbReference type="NCBI Taxonomy" id="48579"/>
    <lineage>
        <taxon>Eukaryota</taxon>
        <taxon>Fungi</taxon>
        <taxon>Dikarya</taxon>
        <taxon>Basidiomycota</taxon>
        <taxon>Agaricomycotina</taxon>
        <taxon>Agaricomycetes</taxon>
        <taxon>Agaricomycetidae</taxon>
        <taxon>Boletales</taxon>
        <taxon>Suillineae</taxon>
        <taxon>Suillaceae</taxon>
        <taxon>Suillus</taxon>
    </lineage>
</organism>
<reference evidence="2" key="1">
    <citation type="journal article" date="2020" name="New Phytol.">
        <title>Comparative genomics reveals dynamic genome evolution in host specialist ectomycorrhizal fungi.</title>
        <authorList>
            <person name="Lofgren L.A."/>
            <person name="Nguyen N.H."/>
            <person name="Vilgalys R."/>
            <person name="Ruytinx J."/>
            <person name="Liao H.L."/>
            <person name="Branco S."/>
            <person name="Kuo A."/>
            <person name="LaButti K."/>
            <person name="Lipzen A."/>
            <person name="Andreopoulos W."/>
            <person name="Pangilinan J."/>
            <person name="Riley R."/>
            <person name="Hundley H."/>
            <person name="Na H."/>
            <person name="Barry K."/>
            <person name="Grigoriev I.V."/>
            <person name="Stajich J.E."/>
            <person name="Kennedy P.G."/>
        </authorList>
    </citation>
    <scope>NUCLEOTIDE SEQUENCE</scope>
    <source>
        <strain evidence="2">DOB743</strain>
    </source>
</reference>
<dbReference type="OrthoDB" id="3257061at2759"/>
<keyword evidence="3" id="KW-1185">Reference proteome</keyword>
<name>A0A9P7A360_9AGAM</name>
<sequence>MLSCFTFGHDLLDGLILDAAGVIVQDNKPITVRICSECHSSLSNGKVPPLALANGLFRGYLPNQFLCAIYCITAHVTRLFQSSDPSQPMVSHGNTCAHDMNVMSTATVLPRTPADINGFISVVFIGPDKFDPKCMDSLFRVRKGKIWAFLTWLKGHNHLYADLPLDASNMDLYPEDLEHRLLTPSG</sequence>
<gene>
    <name evidence="2" type="ORF">EV702DRAFT_1177652</name>
</gene>
<evidence type="ECO:0000259" key="1">
    <source>
        <dbReference type="Pfam" id="PF20209"/>
    </source>
</evidence>
<dbReference type="Pfam" id="PF20209">
    <property type="entry name" value="DUF6570"/>
    <property type="match status" value="1"/>
</dbReference>
<comment type="caution">
    <text evidence="2">The sequence shown here is derived from an EMBL/GenBank/DDBJ whole genome shotgun (WGS) entry which is preliminary data.</text>
</comment>